<gene>
    <name evidence="2" type="ORF">F1D05_17965</name>
</gene>
<feature type="region of interest" description="Disordered" evidence="1">
    <location>
        <begin position="1"/>
        <end position="69"/>
    </location>
</feature>
<accession>A0A7G6WZN9</accession>
<dbReference type="Proteomes" id="UP000515563">
    <property type="component" value="Chromosome"/>
</dbReference>
<evidence type="ECO:0000256" key="1">
    <source>
        <dbReference type="SAM" id="MobiDB-lite"/>
    </source>
</evidence>
<name>A0A7G6WZN9_9ACTN</name>
<organism evidence="2 3">
    <name type="scientific">Kribbella qitaiheensis</name>
    <dbReference type="NCBI Taxonomy" id="1544730"/>
    <lineage>
        <taxon>Bacteria</taxon>
        <taxon>Bacillati</taxon>
        <taxon>Actinomycetota</taxon>
        <taxon>Actinomycetes</taxon>
        <taxon>Propionibacteriales</taxon>
        <taxon>Kribbellaceae</taxon>
        <taxon>Kribbella</taxon>
    </lineage>
</organism>
<dbReference type="AlphaFoldDB" id="A0A7G6WZN9"/>
<feature type="compositionally biased region" description="Basic residues" evidence="1">
    <location>
        <begin position="56"/>
        <end position="69"/>
    </location>
</feature>
<sequence length="153" mass="17179">MHRFNPPPSWPEPPSDSWRPPHGWEPNPEWPDAPAGWGFWLNRHGPSRQRPDRCVRRGRRRPPPARHRRPLAVADALLIHPGPAEVLGGFRRPEVLLSRSDVMLPIDITFRVGQQEAEAWGKRPGSASTSAPRACERSESPRPGPCSAEPPAR</sequence>
<feature type="compositionally biased region" description="Pro residues" evidence="1">
    <location>
        <begin position="1"/>
        <end position="14"/>
    </location>
</feature>
<evidence type="ECO:0000313" key="3">
    <source>
        <dbReference type="Proteomes" id="UP000515563"/>
    </source>
</evidence>
<dbReference type="EMBL" id="CP043661">
    <property type="protein sequence ID" value="QNE19454.1"/>
    <property type="molecule type" value="Genomic_DNA"/>
</dbReference>
<dbReference type="KEGG" id="kqi:F1D05_17965"/>
<feature type="region of interest" description="Disordered" evidence="1">
    <location>
        <begin position="116"/>
        <end position="153"/>
    </location>
</feature>
<reference evidence="2 3" key="2">
    <citation type="journal article" date="2020" name="Microbiol. Resour. Announc.">
        <title>Antarctic desert soil bacteria exhibit high novel natural product potential, evaluated through long-read genome sequencing and comparative genomics.</title>
        <authorList>
            <person name="Benaud N."/>
            <person name="Edwards R.J."/>
            <person name="Amos T.G."/>
            <person name="D'Agostino P.M."/>
            <person name="Gutierrez-Chavez C."/>
            <person name="Montgomery K."/>
            <person name="Nicetic I."/>
            <person name="Ferrari B.C."/>
        </authorList>
    </citation>
    <scope>NUCLEOTIDE SEQUENCE [LARGE SCALE GENOMIC DNA]</scope>
    <source>
        <strain evidence="2 3">SPB151</strain>
    </source>
</reference>
<proteinExistence type="predicted"/>
<protein>
    <submittedName>
        <fullName evidence="2">Uncharacterized protein</fullName>
    </submittedName>
</protein>
<reference evidence="3" key="1">
    <citation type="submission" date="2019-09" db="EMBL/GenBank/DDBJ databases">
        <title>Antimicrobial potential of Antarctic Bacteria.</title>
        <authorList>
            <person name="Benaud N."/>
            <person name="Edwards R.J."/>
            <person name="Ferrari B.C."/>
        </authorList>
    </citation>
    <scope>NUCLEOTIDE SEQUENCE [LARGE SCALE GENOMIC DNA]</scope>
    <source>
        <strain evidence="3">SPB151</strain>
    </source>
</reference>
<keyword evidence="3" id="KW-1185">Reference proteome</keyword>
<evidence type="ECO:0000313" key="2">
    <source>
        <dbReference type="EMBL" id="QNE19454.1"/>
    </source>
</evidence>